<dbReference type="PROSITE" id="PS51900">
    <property type="entry name" value="CB"/>
    <property type="match status" value="1"/>
</dbReference>
<evidence type="ECO:0000256" key="1">
    <source>
        <dbReference type="ARBA" id="ARBA00022908"/>
    </source>
</evidence>
<accession>A0A0K1QWE4</accession>
<protein>
    <submittedName>
        <fullName evidence="7">Recombinase</fullName>
    </submittedName>
</protein>
<dbReference type="InterPro" id="IPR044068">
    <property type="entry name" value="CB"/>
</dbReference>
<keyword evidence="3" id="KW-0233">DNA recombination</keyword>
<evidence type="ECO:0000259" key="6">
    <source>
        <dbReference type="PROSITE" id="PS51900"/>
    </source>
</evidence>
<evidence type="ECO:0000256" key="2">
    <source>
        <dbReference type="ARBA" id="ARBA00023125"/>
    </source>
</evidence>
<dbReference type="InterPro" id="IPR052925">
    <property type="entry name" value="Phage_Integrase-like_Recomb"/>
</dbReference>
<dbReference type="Pfam" id="PF00589">
    <property type="entry name" value="Phage_integrase"/>
    <property type="match status" value="1"/>
</dbReference>
<feature type="domain" description="Tyr recombinase" evidence="5">
    <location>
        <begin position="116"/>
        <end position="302"/>
    </location>
</feature>
<sequence length="302" mass="34070">MSDSAERYLQAARRDSTQRRYAQAVEHFEVEWGGVLPASSESVVRYLAAYGAQLSSNTLRTHLAALAQWHQQYGFDDPTKASRVRDVLRGIQALHPQPIKQAEVLQLQRLEACVEGLVGQLTSDQLAVRLRAARDQALMLMGFWRALRGDELCRLRVEHIQLREGQALDIFLASSKTDRDHRGLTLVVPALKRLCPVDAYQHWLAVSGINQGPVFRAIDRWGHLAEEPVNPNSLSRILRLAFLRSGVAGEGYTAHSLRRGFATWASRNQWSSKALMEYVGWRDVQSAVRYVEADAPFGDWAR</sequence>
<dbReference type="GO" id="GO:0015074">
    <property type="term" value="P:DNA integration"/>
    <property type="evidence" value="ECO:0007669"/>
    <property type="project" value="UniProtKB-KW"/>
</dbReference>
<dbReference type="GO" id="GO:0006310">
    <property type="term" value="P:DNA recombination"/>
    <property type="evidence" value="ECO:0007669"/>
    <property type="project" value="UniProtKB-KW"/>
</dbReference>
<dbReference type="Gene3D" id="1.10.150.130">
    <property type="match status" value="1"/>
</dbReference>
<dbReference type="InterPro" id="IPR002104">
    <property type="entry name" value="Integrase_catalytic"/>
</dbReference>
<dbReference type="OrthoDB" id="5914130at2"/>
<dbReference type="GO" id="GO:0003677">
    <property type="term" value="F:DNA binding"/>
    <property type="evidence" value="ECO:0007669"/>
    <property type="project" value="UniProtKB-UniRule"/>
</dbReference>
<name>A0A0K1QWE4_PSEFL</name>
<gene>
    <name evidence="7" type="ORF">B723_28245</name>
</gene>
<dbReference type="eggNOG" id="COG0582">
    <property type="taxonomic scope" value="Bacteria"/>
</dbReference>
<evidence type="ECO:0000256" key="4">
    <source>
        <dbReference type="PROSITE-ProRule" id="PRU01248"/>
    </source>
</evidence>
<dbReference type="RefSeq" id="WP_017337398.1">
    <property type="nucleotide sequence ID" value="NZ_CP010945.1"/>
</dbReference>
<keyword evidence="1" id="KW-0229">DNA integration</keyword>
<dbReference type="Proteomes" id="UP000017175">
    <property type="component" value="Chromosome"/>
</dbReference>
<dbReference type="Gene3D" id="1.10.443.10">
    <property type="entry name" value="Intergrase catalytic core"/>
    <property type="match status" value="1"/>
</dbReference>
<evidence type="ECO:0000313" key="7">
    <source>
        <dbReference type="EMBL" id="AKV10081.1"/>
    </source>
</evidence>
<evidence type="ECO:0000313" key="8">
    <source>
        <dbReference type="Proteomes" id="UP000017175"/>
    </source>
</evidence>
<dbReference type="InterPro" id="IPR013762">
    <property type="entry name" value="Integrase-like_cat_sf"/>
</dbReference>
<dbReference type="CDD" id="cd00799">
    <property type="entry name" value="INT_Cre_C"/>
    <property type="match status" value="1"/>
</dbReference>
<dbReference type="SUPFAM" id="SSF56349">
    <property type="entry name" value="DNA breaking-rejoining enzymes"/>
    <property type="match status" value="1"/>
</dbReference>
<dbReference type="PANTHER" id="PTHR34605">
    <property type="entry name" value="PHAGE_INTEGRASE DOMAIN-CONTAINING PROTEIN"/>
    <property type="match status" value="1"/>
</dbReference>
<dbReference type="AlphaFoldDB" id="A0A0K1QWE4"/>
<reference evidence="7 8" key="1">
    <citation type="journal article" date="2012" name="J. Bacteriol.">
        <title>Draft genome sequence of the cyanide-utilizing bacterium Pseudomonas fluorescens strain NCIMB 11764.</title>
        <authorList>
            <person name="Vilo C.A."/>
            <person name="Benedik M.J."/>
            <person name="Kunz D.A."/>
            <person name="Dong Q."/>
        </authorList>
    </citation>
    <scope>NUCLEOTIDE SEQUENCE [LARGE SCALE GENOMIC DNA]</scope>
    <source>
        <strain evidence="7 8">NCIMB 11764</strain>
    </source>
</reference>
<dbReference type="PROSITE" id="PS51898">
    <property type="entry name" value="TYR_RECOMBINASE"/>
    <property type="match status" value="1"/>
</dbReference>
<dbReference type="SUPFAM" id="SSF47823">
    <property type="entry name" value="lambda integrase-like, N-terminal domain"/>
    <property type="match status" value="1"/>
</dbReference>
<proteinExistence type="predicted"/>
<feature type="domain" description="Core-binding (CB)" evidence="6">
    <location>
        <begin position="1"/>
        <end position="74"/>
    </location>
</feature>
<dbReference type="EMBL" id="CP010945">
    <property type="protein sequence ID" value="AKV10081.1"/>
    <property type="molecule type" value="Genomic_DNA"/>
</dbReference>
<keyword evidence="2 4" id="KW-0238">DNA-binding</keyword>
<dbReference type="PANTHER" id="PTHR34605:SF3">
    <property type="entry name" value="P CELL-TYPE AGGLUTINATION PROTEIN MAP4-LIKE-RELATED"/>
    <property type="match status" value="1"/>
</dbReference>
<organism evidence="7 8">
    <name type="scientific">Pseudomonas fluorescens NCIMB 11764</name>
    <dbReference type="NCBI Taxonomy" id="1221522"/>
    <lineage>
        <taxon>Bacteria</taxon>
        <taxon>Pseudomonadati</taxon>
        <taxon>Pseudomonadota</taxon>
        <taxon>Gammaproteobacteria</taxon>
        <taxon>Pseudomonadales</taxon>
        <taxon>Pseudomonadaceae</taxon>
        <taxon>Pseudomonas</taxon>
    </lineage>
</organism>
<evidence type="ECO:0000256" key="3">
    <source>
        <dbReference type="ARBA" id="ARBA00023172"/>
    </source>
</evidence>
<dbReference type="InterPro" id="IPR010998">
    <property type="entry name" value="Integrase_recombinase_N"/>
</dbReference>
<dbReference type="InterPro" id="IPR011010">
    <property type="entry name" value="DNA_brk_join_enz"/>
</dbReference>
<evidence type="ECO:0000259" key="5">
    <source>
        <dbReference type="PROSITE" id="PS51898"/>
    </source>
</evidence>